<feature type="transmembrane region" description="Helical" evidence="7">
    <location>
        <begin position="67"/>
        <end position="88"/>
    </location>
</feature>
<proteinExistence type="inferred from homology"/>
<evidence type="ECO:0000256" key="2">
    <source>
        <dbReference type="ARBA" id="ARBA00022692"/>
    </source>
</evidence>
<feature type="non-terminal residue" evidence="8">
    <location>
        <position position="1"/>
    </location>
</feature>
<evidence type="ECO:0000256" key="6">
    <source>
        <dbReference type="ARBA" id="ARBA00029467"/>
    </source>
</evidence>
<dbReference type="Gramene" id="TVU19539">
    <property type="protein sequence ID" value="TVU19539"/>
    <property type="gene ID" value="EJB05_35691"/>
</dbReference>
<reference evidence="8 10" key="1">
    <citation type="journal article" date="2019" name="Sci. Rep.">
        <title>A high-quality genome of Eragrostis curvula grass provides insights into Poaceae evolution and supports new strategies to enhance forage quality.</title>
        <authorList>
            <person name="Carballo J."/>
            <person name="Santos B.A.C.M."/>
            <person name="Zappacosta D."/>
            <person name="Garbus I."/>
            <person name="Selva J.P."/>
            <person name="Gallo C.A."/>
            <person name="Diaz A."/>
            <person name="Albertini E."/>
            <person name="Caccamo M."/>
            <person name="Echenique V."/>
        </authorList>
    </citation>
    <scope>NUCLEOTIDE SEQUENCE [LARGE SCALE GENOMIC DNA]</scope>
    <source>
        <strain evidence="10">cv. Victoria</strain>
        <tissue evidence="8">Leaf</tissue>
    </source>
</reference>
<dbReference type="EMBL" id="RWGY01000029">
    <property type="protein sequence ID" value="TVU19518.1"/>
    <property type="molecule type" value="Genomic_DNA"/>
</dbReference>
<comment type="caution">
    <text evidence="8">The sequence shown here is derived from an EMBL/GenBank/DDBJ whole genome shotgun (WGS) entry which is preliminary data.</text>
</comment>
<evidence type="ECO:0000313" key="10">
    <source>
        <dbReference type="Proteomes" id="UP000324897"/>
    </source>
</evidence>
<keyword evidence="10" id="KW-1185">Reference proteome</keyword>
<dbReference type="PANTHER" id="PTHR31769">
    <property type="entry name" value="OS07G0462200 PROTEIN-RELATED"/>
    <property type="match status" value="1"/>
</dbReference>
<keyword evidence="5 7" id="KW-0472">Membrane</keyword>
<evidence type="ECO:0000313" key="9">
    <source>
        <dbReference type="EMBL" id="TVU19539.1"/>
    </source>
</evidence>
<evidence type="ECO:0000256" key="5">
    <source>
        <dbReference type="ARBA" id="ARBA00023136"/>
    </source>
</evidence>
<dbReference type="AlphaFoldDB" id="A0A5J9U874"/>
<gene>
    <name evidence="8" type="ORF">EJB05_35669</name>
    <name evidence="9" type="ORF">EJB05_35691</name>
</gene>
<evidence type="ECO:0000256" key="4">
    <source>
        <dbReference type="ARBA" id="ARBA00022989"/>
    </source>
</evidence>
<dbReference type="InterPro" id="IPR052222">
    <property type="entry name" value="DESIGUAL"/>
</dbReference>
<accession>A0A5J9U874</accession>
<keyword evidence="4 7" id="KW-1133">Transmembrane helix</keyword>
<protein>
    <submittedName>
        <fullName evidence="8">Uncharacterized protein</fullName>
    </submittedName>
</protein>
<keyword evidence="3" id="KW-0732">Signal</keyword>
<organism evidence="8 10">
    <name type="scientific">Eragrostis curvula</name>
    <name type="common">weeping love grass</name>
    <dbReference type="NCBI Taxonomy" id="38414"/>
    <lineage>
        <taxon>Eukaryota</taxon>
        <taxon>Viridiplantae</taxon>
        <taxon>Streptophyta</taxon>
        <taxon>Embryophyta</taxon>
        <taxon>Tracheophyta</taxon>
        <taxon>Spermatophyta</taxon>
        <taxon>Magnoliopsida</taxon>
        <taxon>Liliopsida</taxon>
        <taxon>Poales</taxon>
        <taxon>Poaceae</taxon>
        <taxon>PACMAD clade</taxon>
        <taxon>Chloridoideae</taxon>
        <taxon>Eragrostideae</taxon>
        <taxon>Eragrostidinae</taxon>
        <taxon>Eragrostis</taxon>
    </lineage>
</organism>
<evidence type="ECO:0000256" key="7">
    <source>
        <dbReference type="SAM" id="Phobius"/>
    </source>
</evidence>
<evidence type="ECO:0000256" key="3">
    <source>
        <dbReference type="ARBA" id="ARBA00022729"/>
    </source>
</evidence>
<comment type="similarity">
    <text evidence="6">Belongs to the DESIGUAL family.</text>
</comment>
<sequence>MWNSGSRASVKFVQSPAVNSAMIPSTALATPRIPTEADTATSPILMLCIPDDTKVSRTQCVYPANPVFELALCALLLLVVALIIASAAGDCCGCCRPRTGASKTKRVMGIVASVLSW</sequence>
<dbReference type="Gramene" id="TVU19518">
    <property type="protein sequence ID" value="TVU19518"/>
    <property type="gene ID" value="EJB05_35669"/>
</dbReference>
<name>A0A5J9U874_9POAL</name>
<dbReference type="Proteomes" id="UP000324897">
    <property type="component" value="Chromosome 7"/>
</dbReference>
<keyword evidence="2 7" id="KW-0812">Transmembrane</keyword>
<dbReference type="InterPro" id="IPR009606">
    <property type="entry name" value="DEAL/Modifying_wall_lignin1/2"/>
</dbReference>
<evidence type="ECO:0000256" key="1">
    <source>
        <dbReference type="ARBA" id="ARBA00004127"/>
    </source>
</evidence>
<comment type="subcellular location">
    <subcellularLocation>
        <location evidence="1">Endomembrane system</location>
        <topology evidence="1">Multi-pass membrane protein</topology>
    </subcellularLocation>
</comment>
<dbReference type="EMBL" id="RWGY01000029">
    <property type="protein sequence ID" value="TVU19539.1"/>
    <property type="molecule type" value="Genomic_DNA"/>
</dbReference>
<dbReference type="Pfam" id="PF06749">
    <property type="entry name" value="DUF1218"/>
    <property type="match status" value="1"/>
</dbReference>
<evidence type="ECO:0000313" key="8">
    <source>
        <dbReference type="EMBL" id="TVU19518.1"/>
    </source>
</evidence>
<dbReference type="GO" id="GO:0012505">
    <property type="term" value="C:endomembrane system"/>
    <property type="evidence" value="ECO:0007669"/>
    <property type="project" value="UniProtKB-SubCell"/>
</dbReference>